<dbReference type="Gene3D" id="3.20.20.80">
    <property type="entry name" value="Glycosidases"/>
    <property type="match status" value="1"/>
</dbReference>
<dbReference type="SUPFAM" id="SSF51445">
    <property type="entry name" value="(Trans)glycosidases"/>
    <property type="match status" value="1"/>
</dbReference>
<dbReference type="Gene3D" id="2.60.40.1180">
    <property type="entry name" value="Golgi alpha-mannosidase II"/>
    <property type="match status" value="1"/>
</dbReference>
<feature type="domain" description="Maltogenic amylase-like C-terminal" evidence="2">
    <location>
        <begin position="223"/>
        <end position="298"/>
    </location>
</feature>
<reference evidence="3" key="2">
    <citation type="journal article" date="2014" name="ISME J.">
        <title>Microbial stratification in low pH oxic and suboxic macroscopic growths along an acid mine drainage.</title>
        <authorList>
            <person name="Mendez-Garcia C."/>
            <person name="Mesa V."/>
            <person name="Sprenger R.R."/>
            <person name="Richter M."/>
            <person name="Diez M.S."/>
            <person name="Solano J."/>
            <person name="Bargiela R."/>
            <person name="Golyshina O.V."/>
            <person name="Manteca A."/>
            <person name="Ramos J.L."/>
            <person name="Gallego J.R."/>
            <person name="Llorente I."/>
            <person name="Martins Dos Santos V.A."/>
            <person name="Jensen O.N."/>
            <person name="Pelaez A.I."/>
            <person name="Sanchez J."/>
            <person name="Ferrer M."/>
        </authorList>
    </citation>
    <scope>NUCLEOTIDE SEQUENCE</scope>
</reference>
<dbReference type="InterPro" id="IPR032091">
    <property type="entry name" value="Malt_amylase-like_C"/>
</dbReference>
<dbReference type="GO" id="GO:0005975">
    <property type="term" value="P:carbohydrate metabolic process"/>
    <property type="evidence" value="ECO:0007669"/>
    <property type="project" value="InterPro"/>
</dbReference>
<dbReference type="Pfam" id="PF16657">
    <property type="entry name" value="Malt_amylase_C"/>
    <property type="match status" value="1"/>
</dbReference>
<dbReference type="EMBL" id="AUZY01012239">
    <property type="protein sequence ID" value="EQD31056.1"/>
    <property type="molecule type" value="Genomic_DNA"/>
</dbReference>
<gene>
    <name evidence="3" type="ORF">B1B_18287</name>
</gene>
<dbReference type="InterPro" id="IPR013780">
    <property type="entry name" value="Glyco_hydro_b"/>
</dbReference>
<comment type="caution">
    <text evidence="3">The sequence shown here is derived from an EMBL/GenBank/DDBJ whole genome shotgun (WGS) entry which is preliminary data.</text>
</comment>
<dbReference type="SUPFAM" id="SSF51011">
    <property type="entry name" value="Glycosyl hydrolase domain"/>
    <property type="match status" value="1"/>
</dbReference>
<feature type="domain" description="Glycosyl hydrolase family 13 catalytic" evidence="1">
    <location>
        <begin position="103"/>
        <end position="217"/>
    </location>
</feature>
<feature type="non-terminal residue" evidence="3">
    <location>
        <position position="309"/>
    </location>
</feature>
<evidence type="ECO:0000313" key="3">
    <source>
        <dbReference type="EMBL" id="EQD31056.1"/>
    </source>
</evidence>
<proteinExistence type="predicted"/>
<accession>T0Y7G8</accession>
<dbReference type="InterPro" id="IPR017853">
    <property type="entry name" value="GH"/>
</dbReference>
<organism evidence="3">
    <name type="scientific">mine drainage metagenome</name>
    <dbReference type="NCBI Taxonomy" id="410659"/>
    <lineage>
        <taxon>unclassified sequences</taxon>
        <taxon>metagenomes</taxon>
        <taxon>ecological metagenomes</taxon>
    </lineage>
</organism>
<dbReference type="InterPro" id="IPR006047">
    <property type="entry name" value="GH13_cat_dom"/>
</dbReference>
<evidence type="ECO:0000259" key="2">
    <source>
        <dbReference type="Pfam" id="PF16657"/>
    </source>
</evidence>
<reference evidence="3" key="1">
    <citation type="submission" date="2013-08" db="EMBL/GenBank/DDBJ databases">
        <authorList>
            <person name="Mendez C."/>
            <person name="Richter M."/>
            <person name="Ferrer M."/>
            <person name="Sanchez J."/>
        </authorList>
    </citation>
    <scope>NUCLEOTIDE SEQUENCE</scope>
</reference>
<feature type="non-terminal residue" evidence="3">
    <location>
        <position position="1"/>
    </location>
</feature>
<sequence length="309" mass="36087">LAEANQWPSEAKEYFGNEDEFHMCFNFPLMPRLFIALVKQSSLPIKEIINQTLPIPKTCDWAIFLRNHDELTLEMVTDEERDIMYSEYAKVPKMRLNLGIRRRLAPLVDNDRAKLELLYALVLSIPGSPVLYYGDELGMGDNIYLGDRNGVRTPMQWSYDRNAGFSRADNEALYSPVITNPNFHYESVNVESESRISSSLLNWVRKMLRVRKKYNTIFGRGDIQFLTYENKKVLCYVRIYEGEQILCVFNMSSKHTFVELDLKQYKGYRPVEVITEARFPFIGDLPYFFTLPPHGFFWLRLVSPNVEDG</sequence>
<dbReference type="PANTHER" id="PTHR10357">
    <property type="entry name" value="ALPHA-AMYLASE FAMILY MEMBER"/>
    <property type="match status" value="1"/>
</dbReference>
<name>T0Y7G8_9ZZZZ</name>
<evidence type="ECO:0000259" key="1">
    <source>
        <dbReference type="Pfam" id="PF00128"/>
    </source>
</evidence>
<protein>
    <submittedName>
        <fullName evidence="3">Trehalose synthase</fullName>
    </submittedName>
</protein>
<dbReference type="PANTHER" id="PTHR10357:SF219">
    <property type="entry name" value="MALTOSE ALPHA-D-GLUCOSYLTRANSFERASE"/>
    <property type="match status" value="1"/>
</dbReference>
<dbReference type="AlphaFoldDB" id="T0Y7G8"/>
<dbReference type="Pfam" id="PF00128">
    <property type="entry name" value="Alpha-amylase"/>
    <property type="match status" value="1"/>
</dbReference>